<proteinExistence type="inferred from homology"/>
<name>A0ABW1EEK0_9BACT</name>
<dbReference type="PANTHER" id="PTHR35377:SF8">
    <property type="entry name" value="ANTITOXIN VAPB22"/>
    <property type="match status" value="1"/>
</dbReference>
<protein>
    <recommendedName>
        <fullName evidence="2">Antitoxin</fullName>
    </recommendedName>
</protein>
<evidence type="ECO:0000313" key="3">
    <source>
        <dbReference type="EMBL" id="MFC5862518.1"/>
    </source>
</evidence>
<keyword evidence="4" id="KW-1185">Reference proteome</keyword>
<evidence type="ECO:0000256" key="2">
    <source>
        <dbReference type="RuleBase" id="RU362080"/>
    </source>
</evidence>
<organism evidence="3 4">
    <name type="scientific">Acidicapsa dinghuensis</name>
    <dbReference type="NCBI Taxonomy" id="2218256"/>
    <lineage>
        <taxon>Bacteria</taxon>
        <taxon>Pseudomonadati</taxon>
        <taxon>Acidobacteriota</taxon>
        <taxon>Terriglobia</taxon>
        <taxon>Terriglobales</taxon>
        <taxon>Acidobacteriaceae</taxon>
        <taxon>Acidicapsa</taxon>
    </lineage>
</organism>
<dbReference type="Pfam" id="PF02604">
    <property type="entry name" value="PhdYeFM_antitox"/>
    <property type="match status" value="1"/>
</dbReference>
<comment type="function">
    <text evidence="2">Antitoxin component of a type II toxin-antitoxin (TA) system.</text>
</comment>
<dbReference type="PANTHER" id="PTHR35377">
    <property type="entry name" value="ANTITOXIN VAPB49-RELATED-RELATED"/>
    <property type="match status" value="1"/>
</dbReference>
<dbReference type="InterPro" id="IPR006442">
    <property type="entry name" value="Antitoxin_Phd/YefM"/>
</dbReference>
<dbReference type="Gene3D" id="3.40.1620.10">
    <property type="entry name" value="YefM-like domain"/>
    <property type="match status" value="1"/>
</dbReference>
<comment type="caution">
    <text evidence="3">The sequence shown here is derived from an EMBL/GenBank/DDBJ whole genome shotgun (WGS) entry which is preliminary data.</text>
</comment>
<sequence length="77" mass="8329">MTTVGIAEAKNMLPELIRAVEAGEQVVITRHGVPVAQIAPPPPTKRKVILGGMEGQIRFKPGWDEAITEEDLLGSRL</sequence>
<evidence type="ECO:0000313" key="4">
    <source>
        <dbReference type="Proteomes" id="UP001596091"/>
    </source>
</evidence>
<accession>A0ABW1EEK0</accession>
<dbReference type="Proteomes" id="UP001596091">
    <property type="component" value="Unassembled WGS sequence"/>
</dbReference>
<gene>
    <name evidence="3" type="ORF">ACFPT7_09475</name>
</gene>
<dbReference type="EMBL" id="JBHSPH010000002">
    <property type="protein sequence ID" value="MFC5862518.1"/>
    <property type="molecule type" value="Genomic_DNA"/>
</dbReference>
<dbReference type="InterPro" id="IPR051416">
    <property type="entry name" value="phD-YefM_TA_antitoxins"/>
</dbReference>
<reference evidence="4" key="1">
    <citation type="journal article" date="2019" name="Int. J. Syst. Evol. Microbiol.">
        <title>The Global Catalogue of Microorganisms (GCM) 10K type strain sequencing project: providing services to taxonomists for standard genome sequencing and annotation.</title>
        <authorList>
            <consortium name="The Broad Institute Genomics Platform"/>
            <consortium name="The Broad Institute Genome Sequencing Center for Infectious Disease"/>
            <person name="Wu L."/>
            <person name="Ma J."/>
        </authorList>
    </citation>
    <scope>NUCLEOTIDE SEQUENCE [LARGE SCALE GENOMIC DNA]</scope>
    <source>
        <strain evidence="4">JCM 4087</strain>
    </source>
</reference>
<evidence type="ECO:0000256" key="1">
    <source>
        <dbReference type="ARBA" id="ARBA00009981"/>
    </source>
</evidence>
<comment type="similarity">
    <text evidence="1 2">Belongs to the phD/YefM antitoxin family.</text>
</comment>
<dbReference type="SUPFAM" id="SSF143120">
    <property type="entry name" value="YefM-like"/>
    <property type="match status" value="1"/>
</dbReference>
<dbReference type="InterPro" id="IPR036165">
    <property type="entry name" value="YefM-like_sf"/>
</dbReference>
<dbReference type="RefSeq" id="WP_263335928.1">
    <property type="nucleotide sequence ID" value="NZ_JAGSYH010000003.1"/>
</dbReference>
<dbReference type="NCBIfam" id="TIGR01552">
    <property type="entry name" value="phd_fam"/>
    <property type="match status" value="1"/>
</dbReference>